<reference evidence="1" key="1">
    <citation type="submission" date="2014-12" db="EMBL/GenBank/DDBJ databases">
        <title>Insight into the proteome of Arion vulgaris.</title>
        <authorList>
            <person name="Aradska J."/>
            <person name="Bulat T."/>
            <person name="Smidak R."/>
            <person name="Sarate P."/>
            <person name="Gangsoo J."/>
            <person name="Sialana F."/>
            <person name="Bilban M."/>
            <person name="Lubec G."/>
        </authorList>
    </citation>
    <scope>NUCLEOTIDE SEQUENCE</scope>
    <source>
        <tissue evidence="1">Skin</tissue>
    </source>
</reference>
<feature type="non-terminal residue" evidence="1">
    <location>
        <position position="103"/>
    </location>
</feature>
<sequence>TKRMSVQAILSGQHRNVKDSLCRSVDDSPTAVPGVECDVTENQVNSQFDPYARLGYVATNCFNTIETRRRNFSSSSLPLSLMTATIEEVEDAEFVSTSPALHS</sequence>
<gene>
    <name evidence="1" type="primary">ORF39659</name>
</gene>
<dbReference type="AlphaFoldDB" id="A0A0B6YYI7"/>
<name>A0A0B6YYI7_9EUPU</name>
<protein>
    <submittedName>
        <fullName evidence="1">Uncharacterized protein</fullName>
    </submittedName>
</protein>
<proteinExistence type="predicted"/>
<organism evidence="1">
    <name type="scientific">Arion vulgaris</name>
    <dbReference type="NCBI Taxonomy" id="1028688"/>
    <lineage>
        <taxon>Eukaryota</taxon>
        <taxon>Metazoa</taxon>
        <taxon>Spiralia</taxon>
        <taxon>Lophotrochozoa</taxon>
        <taxon>Mollusca</taxon>
        <taxon>Gastropoda</taxon>
        <taxon>Heterobranchia</taxon>
        <taxon>Euthyneura</taxon>
        <taxon>Panpulmonata</taxon>
        <taxon>Eupulmonata</taxon>
        <taxon>Stylommatophora</taxon>
        <taxon>Helicina</taxon>
        <taxon>Arionoidea</taxon>
        <taxon>Arionidae</taxon>
        <taxon>Arion</taxon>
    </lineage>
</organism>
<accession>A0A0B6YYI7</accession>
<dbReference type="EMBL" id="HACG01013665">
    <property type="protein sequence ID" value="CEK60530.1"/>
    <property type="molecule type" value="Transcribed_RNA"/>
</dbReference>
<evidence type="ECO:0000313" key="1">
    <source>
        <dbReference type="EMBL" id="CEK60530.1"/>
    </source>
</evidence>
<feature type="non-terminal residue" evidence="1">
    <location>
        <position position="1"/>
    </location>
</feature>